<dbReference type="InterPro" id="IPR013424">
    <property type="entry name" value="Ice-binding_C"/>
</dbReference>
<protein>
    <submittedName>
        <fullName evidence="2">PEP-CTERM sorting domain-containing protein</fullName>
    </submittedName>
</protein>
<evidence type="ECO:0000313" key="2">
    <source>
        <dbReference type="EMBL" id="MTV53619.1"/>
    </source>
</evidence>
<reference evidence="2 3" key="1">
    <citation type="submission" date="2019-11" db="EMBL/GenBank/DDBJ databases">
        <title>Type strains purchased from KCTC, JCM and DSMZ.</title>
        <authorList>
            <person name="Lu H."/>
        </authorList>
    </citation>
    <scope>NUCLEOTIDE SEQUENCE [LARGE SCALE GENOMIC DNA]</scope>
    <source>
        <strain evidence="2 3">KCTC 52429</strain>
    </source>
</reference>
<name>A0A6I3SX59_9BURK</name>
<gene>
    <name evidence="2" type="ORF">GM672_12870</name>
</gene>
<dbReference type="NCBIfam" id="TIGR02595">
    <property type="entry name" value="PEP_CTERM"/>
    <property type="match status" value="1"/>
</dbReference>
<dbReference type="OrthoDB" id="8891598at2"/>
<dbReference type="Proteomes" id="UP000430634">
    <property type="component" value="Unassembled WGS sequence"/>
</dbReference>
<evidence type="ECO:0000259" key="1">
    <source>
        <dbReference type="Pfam" id="PF07589"/>
    </source>
</evidence>
<accession>A0A6I3SX59</accession>
<organism evidence="2 3">
    <name type="scientific">Pseudoduganella buxea</name>
    <dbReference type="NCBI Taxonomy" id="1949069"/>
    <lineage>
        <taxon>Bacteria</taxon>
        <taxon>Pseudomonadati</taxon>
        <taxon>Pseudomonadota</taxon>
        <taxon>Betaproteobacteria</taxon>
        <taxon>Burkholderiales</taxon>
        <taxon>Oxalobacteraceae</taxon>
        <taxon>Telluria group</taxon>
        <taxon>Pseudoduganella</taxon>
    </lineage>
</organism>
<sequence length="256" mass="26908">MDGNCSTCDEGINMKTAKKIIVGFALGLAAHGAMATPVTVGGVTWDPAYQLDFSSASVQIQQFIGNDGAVSGFGFISTMNGANQASFCPGCELTFKFGNFTRWKEEGSQTYYKGGTLDIFVNTGVTFINPNDVTSMNAGNTGIGTLWLSLQGREIDGSSMMGSVNFRNPPNIAGLGQLDAVGGLARAWFDTNRQAGGADLAFSTSYTQPFPGQGMRHMGGTGNFFGATFQHVPEPGSLAIFGLGLAGLVASRRKRH</sequence>
<dbReference type="Pfam" id="PF07589">
    <property type="entry name" value="PEP-CTERM"/>
    <property type="match status" value="1"/>
</dbReference>
<dbReference type="AlphaFoldDB" id="A0A6I3SX59"/>
<comment type="caution">
    <text evidence="2">The sequence shown here is derived from an EMBL/GenBank/DDBJ whole genome shotgun (WGS) entry which is preliminary data.</text>
</comment>
<feature type="domain" description="Ice-binding protein C-terminal" evidence="1">
    <location>
        <begin position="232"/>
        <end position="253"/>
    </location>
</feature>
<evidence type="ECO:0000313" key="3">
    <source>
        <dbReference type="Proteomes" id="UP000430634"/>
    </source>
</evidence>
<dbReference type="EMBL" id="WNKZ01000032">
    <property type="protein sequence ID" value="MTV53619.1"/>
    <property type="molecule type" value="Genomic_DNA"/>
</dbReference>
<proteinExistence type="predicted"/>